<comment type="caution">
    <text evidence="2">The sequence shown here is derived from an EMBL/GenBank/DDBJ whole genome shotgun (WGS) entry which is preliminary data.</text>
</comment>
<keyword evidence="3" id="KW-1185">Reference proteome</keyword>
<feature type="transmembrane region" description="Helical" evidence="1">
    <location>
        <begin position="17"/>
        <end position="36"/>
    </location>
</feature>
<feature type="transmembrane region" description="Helical" evidence="1">
    <location>
        <begin position="104"/>
        <end position="123"/>
    </location>
</feature>
<name>A0AAE1YSE8_9LAMI</name>
<feature type="transmembrane region" description="Helical" evidence="1">
    <location>
        <begin position="155"/>
        <end position="171"/>
    </location>
</feature>
<sequence length="189" mass="20673">MAVESSLFLVRGENAKFFPILVIFVSFITSAFWAALSGLDPFTCVSWDPLSGDESFQQLLPVAAKVTDVFSNLKEKKTGKFIEFAVAIGGTVLFQNFFRLTSFSQVAAFLYLAVAWVANLALLGVSGDLGVFNFLLGNVIVGCTVSQFGLRGTTWLAYGASLLLFGLRLKMESLTFENREGEQTPVVLW</sequence>
<reference evidence="2" key="2">
    <citation type="journal article" date="2024" name="Plant">
        <title>Genomic evolution and insights into agronomic trait innovations of Sesamum species.</title>
        <authorList>
            <person name="Miao H."/>
            <person name="Wang L."/>
            <person name="Qu L."/>
            <person name="Liu H."/>
            <person name="Sun Y."/>
            <person name="Le M."/>
            <person name="Wang Q."/>
            <person name="Wei S."/>
            <person name="Zheng Y."/>
            <person name="Lin W."/>
            <person name="Duan Y."/>
            <person name="Cao H."/>
            <person name="Xiong S."/>
            <person name="Wang X."/>
            <person name="Wei L."/>
            <person name="Li C."/>
            <person name="Ma Q."/>
            <person name="Ju M."/>
            <person name="Zhao R."/>
            <person name="Li G."/>
            <person name="Mu C."/>
            <person name="Tian Q."/>
            <person name="Mei H."/>
            <person name="Zhang T."/>
            <person name="Gao T."/>
            <person name="Zhang H."/>
        </authorList>
    </citation>
    <scope>NUCLEOTIDE SEQUENCE</scope>
    <source>
        <strain evidence="2">3651</strain>
    </source>
</reference>
<reference evidence="2" key="1">
    <citation type="submission" date="2020-06" db="EMBL/GenBank/DDBJ databases">
        <authorList>
            <person name="Li T."/>
            <person name="Hu X."/>
            <person name="Zhang T."/>
            <person name="Song X."/>
            <person name="Zhang H."/>
            <person name="Dai N."/>
            <person name="Sheng W."/>
            <person name="Hou X."/>
            <person name="Wei L."/>
        </authorList>
    </citation>
    <scope>NUCLEOTIDE SEQUENCE</scope>
    <source>
        <strain evidence="2">3651</strain>
        <tissue evidence="2">Leaf</tissue>
    </source>
</reference>
<dbReference type="AlphaFoldDB" id="A0AAE1YSE8"/>
<keyword evidence="1" id="KW-0472">Membrane</keyword>
<evidence type="ECO:0000313" key="3">
    <source>
        <dbReference type="Proteomes" id="UP001293254"/>
    </source>
</evidence>
<feature type="transmembrane region" description="Helical" evidence="1">
    <location>
        <begin position="81"/>
        <end position="98"/>
    </location>
</feature>
<dbReference type="Proteomes" id="UP001293254">
    <property type="component" value="Unassembled WGS sequence"/>
</dbReference>
<evidence type="ECO:0000313" key="2">
    <source>
        <dbReference type="EMBL" id="KAK4435327.1"/>
    </source>
</evidence>
<evidence type="ECO:0000256" key="1">
    <source>
        <dbReference type="SAM" id="Phobius"/>
    </source>
</evidence>
<keyword evidence="1" id="KW-0812">Transmembrane</keyword>
<keyword evidence="1" id="KW-1133">Transmembrane helix</keyword>
<organism evidence="2 3">
    <name type="scientific">Sesamum alatum</name>
    <dbReference type="NCBI Taxonomy" id="300844"/>
    <lineage>
        <taxon>Eukaryota</taxon>
        <taxon>Viridiplantae</taxon>
        <taxon>Streptophyta</taxon>
        <taxon>Embryophyta</taxon>
        <taxon>Tracheophyta</taxon>
        <taxon>Spermatophyta</taxon>
        <taxon>Magnoliopsida</taxon>
        <taxon>eudicotyledons</taxon>
        <taxon>Gunneridae</taxon>
        <taxon>Pentapetalae</taxon>
        <taxon>asterids</taxon>
        <taxon>lamiids</taxon>
        <taxon>Lamiales</taxon>
        <taxon>Pedaliaceae</taxon>
        <taxon>Sesamum</taxon>
    </lineage>
</organism>
<protein>
    <submittedName>
        <fullName evidence="2">Uncharacterized protein</fullName>
    </submittedName>
</protein>
<dbReference type="EMBL" id="JACGWO010000002">
    <property type="protein sequence ID" value="KAK4435327.1"/>
    <property type="molecule type" value="Genomic_DNA"/>
</dbReference>
<accession>A0AAE1YSE8</accession>
<gene>
    <name evidence="2" type="ORF">Salat_0696100</name>
</gene>
<proteinExistence type="predicted"/>